<sequence length="159" mass="18514">MNDEKFQQLVLEQFQLLNNRFDSMDKRLGAVEENVASMNQRLGAVEDNVASMNQRLGAVEDNVASMSERVDRIEQNLAFLVKSQVRTEKKLDDLASMVARRFLEGDAHFEDLLEQLRERLETRFDSLDSKQAEMNFVLKDLSYRYIKHESEIQALKLAR</sequence>
<protein>
    <recommendedName>
        <fullName evidence="4">t-SNARE coiled-coil homology domain-containing protein</fullName>
    </recommendedName>
</protein>
<dbReference type="SUPFAM" id="SSF57997">
    <property type="entry name" value="Tropomyosin"/>
    <property type="match status" value="1"/>
</dbReference>
<keyword evidence="1" id="KW-0175">Coiled coil</keyword>
<evidence type="ECO:0000256" key="1">
    <source>
        <dbReference type="SAM" id="Coils"/>
    </source>
</evidence>
<name>A0A6I0ENI9_9FIRM</name>
<organism evidence="2 3">
    <name type="scientific">Heliorestis acidaminivorans</name>
    <dbReference type="NCBI Taxonomy" id="553427"/>
    <lineage>
        <taxon>Bacteria</taxon>
        <taxon>Bacillati</taxon>
        <taxon>Bacillota</taxon>
        <taxon>Clostridia</taxon>
        <taxon>Eubacteriales</taxon>
        <taxon>Heliobacteriaceae</taxon>
        <taxon>Heliorestis</taxon>
    </lineage>
</organism>
<dbReference type="Gene3D" id="1.20.5.1070">
    <property type="entry name" value="Head and neck region of the ectodomain of NDV fusion glycoprotein"/>
    <property type="match status" value="1"/>
</dbReference>
<dbReference type="AlphaFoldDB" id="A0A6I0ENI9"/>
<dbReference type="Proteomes" id="UP000468766">
    <property type="component" value="Unassembled WGS sequence"/>
</dbReference>
<dbReference type="EMBL" id="WBXO01000013">
    <property type="protein sequence ID" value="KAB2951302.1"/>
    <property type="molecule type" value="Genomic_DNA"/>
</dbReference>
<dbReference type="OrthoDB" id="1862322at2"/>
<proteinExistence type="predicted"/>
<feature type="coiled-coil region" evidence="1">
    <location>
        <begin position="28"/>
        <end position="76"/>
    </location>
</feature>
<evidence type="ECO:0008006" key="4">
    <source>
        <dbReference type="Google" id="ProtNLM"/>
    </source>
</evidence>
<reference evidence="2 3" key="1">
    <citation type="submission" date="2019-10" db="EMBL/GenBank/DDBJ databases">
        <title>Whole-genome sequence of the extremophile Heliorestis acidaminivorans DSM 24790.</title>
        <authorList>
            <person name="Kyndt J.A."/>
            <person name="Meyer T.E."/>
        </authorList>
    </citation>
    <scope>NUCLEOTIDE SEQUENCE [LARGE SCALE GENOMIC DNA]</scope>
    <source>
        <strain evidence="2 3">DSM 24790</strain>
    </source>
</reference>
<dbReference type="RefSeq" id="WP_151621676.1">
    <property type="nucleotide sequence ID" value="NZ_WBXO01000013.1"/>
</dbReference>
<accession>A0A6I0ENI9</accession>
<evidence type="ECO:0000313" key="3">
    <source>
        <dbReference type="Proteomes" id="UP000468766"/>
    </source>
</evidence>
<gene>
    <name evidence="2" type="ORF">F9B85_13110</name>
</gene>
<evidence type="ECO:0000313" key="2">
    <source>
        <dbReference type="EMBL" id="KAB2951302.1"/>
    </source>
</evidence>
<comment type="caution">
    <text evidence="2">The sequence shown here is derived from an EMBL/GenBank/DDBJ whole genome shotgun (WGS) entry which is preliminary data.</text>
</comment>
<keyword evidence="3" id="KW-1185">Reference proteome</keyword>